<dbReference type="PANTHER" id="PTHR13018:SF139">
    <property type="entry name" value="PHOSPHATE METABOLISM PROTEIN 7"/>
    <property type="match status" value="1"/>
</dbReference>
<evidence type="ECO:0000256" key="3">
    <source>
        <dbReference type="ARBA" id="ARBA00022448"/>
    </source>
</evidence>
<proteinExistence type="inferred from homology"/>
<feature type="transmembrane region" description="Helical" evidence="8">
    <location>
        <begin position="645"/>
        <end position="662"/>
    </location>
</feature>
<dbReference type="InterPro" id="IPR045122">
    <property type="entry name" value="Csc1-like"/>
</dbReference>
<keyword evidence="4 8" id="KW-0812">Transmembrane</keyword>
<dbReference type="GO" id="GO:0005886">
    <property type="term" value="C:plasma membrane"/>
    <property type="evidence" value="ECO:0007669"/>
    <property type="project" value="TreeGrafter"/>
</dbReference>
<accession>A0A1C7NHB8</accession>
<feature type="transmembrane region" description="Helical" evidence="8">
    <location>
        <begin position="143"/>
        <end position="162"/>
    </location>
</feature>
<evidence type="ECO:0000256" key="1">
    <source>
        <dbReference type="ARBA" id="ARBA00004141"/>
    </source>
</evidence>
<feature type="transmembrane region" description="Helical" evidence="8">
    <location>
        <begin position="433"/>
        <end position="460"/>
    </location>
</feature>
<feature type="transmembrane region" description="Helical" evidence="8">
    <location>
        <begin position="543"/>
        <end position="561"/>
    </location>
</feature>
<dbReference type="Proteomes" id="UP000093000">
    <property type="component" value="Unassembled WGS sequence"/>
</dbReference>
<evidence type="ECO:0000256" key="7">
    <source>
        <dbReference type="SAM" id="Coils"/>
    </source>
</evidence>
<feature type="domain" description="CSC1/OSCA1-like cytosolic" evidence="12">
    <location>
        <begin position="187"/>
        <end position="374"/>
    </location>
</feature>
<feature type="transmembrane region" description="Helical" evidence="8">
    <location>
        <begin position="96"/>
        <end position="116"/>
    </location>
</feature>
<keyword evidence="14" id="KW-1185">Reference proteome</keyword>
<feature type="domain" description="CSC1/OSCA1-like 7TM region" evidence="9">
    <location>
        <begin position="385"/>
        <end position="660"/>
    </location>
</feature>
<evidence type="ECO:0000313" key="14">
    <source>
        <dbReference type="Proteomes" id="UP000093000"/>
    </source>
</evidence>
<comment type="caution">
    <text evidence="13">The sequence shown here is derived from an EMBL/GenBank/DDBJ whole genome shotgun (WGS) entry which is preliminary data.</text>
</comment>
<feature type="domain" description="CSC1/OSCA1-like N-terminal transmembrane" evidence="11">
    <location>
        <begin position="18"/>
        <end position="164"/>
    </location>
</feature>
<evidence type="ECO:0000259" key="12">
    <source>
        <dbReference type="Pfam" id="PF14703"/>
    </source>
</evidence>
<evidence type="ECO:0000259" key="10">
    <source>
        <dbReference type="Pfam" id="PF12621"/>
    </source>
</evidence>
<sequence>MSENQASQQGTDSSASTFVSALWFNAALGLGFFGAFLMVRTKRPQTYAPRTYAIAKERRPPLLPSGFGRWIPAILKIPDEDLIKSMGLDRFMVLKFLRMGMVTFLLYSLLAIPILFPINTINQGSLSGLNYLTMGNVTDDVRTWAHCLLACILSGLVWYYTFRETRIYINLRRKYLISPDYANSVAARTVFVPSIPANINNIKDLEKIFNRFPGGVRRIWLNRKMDDLPDLVQERQKSALGLEAAITKAILATYKYRMKAEKKNRVMEEGLTDSDIPQDVRPQHRDSSLPIPLPCFGQKVDSIEFYHQKIKELNKTIGQKQNEAIRLEQANSAFVEFNEQVAAHMAAQSLLHKSPMNMAPRYIQVAPSDIIWQNTNIRSHERMIRRFLSFAATTTIIIFWAAPVVFVQAVANIETLSKALPFLEGINNLGPTAVGIIQGILPAVALSILIALVPIIFTILSTQEGIPQRSFVELSLLHKFFFFQLIDVVLISTVSAGVMTMAEQLADLAQNPFGIINILSVNLPKASTFFITFVMLQATNQSGQTLLQLVPFILSFILPLLNTTPRDIYNRKKTCPNINLGTLIPSQTVIFILGLEYGVIAPLILPFVCLFFVLQYFVYLYQFLYVYELSYETAGRAFPRAIRHVYIGLLISQLTLIGLFAIRSGARGQMALMIVCLILTSFALFYYDRAFKPLFKYLPVSIFEDKEELKQSEDSPSVYEDTHKLQVSTTHSDSEPSVHHSDEALHVKGVPVEAYEARKYLLEKLYQHQNKDKESIRKDSKQIIQMAKQLFEAEAYMHPSTYSPEPVVWVPEDEYGIANSKIDALQADDIEATNRCAVVVRNRKQKPVVTIDEDRLIHQAEGAPGTNPSAVNYSDVNDYVRVVVDSFNFADAITMF</sequence>
<dbReference type="Pfam" id="PF02714">
    <property type="entry name" value="RSN1_7TM"/>
    <property type="match status" value="1"/>
</dbReference>
<dbReference type="InParanoid" id="A0A1C7NHB8"/>
<dbReference type="AlphaFoldDB" id="A0A1C7NHB8"/>
<dbReference type="OrthoDB" id="1076608at2759"/>
<dbReference type="Pfam" id="PF14703">
    <property type="entry name" value="PHM7_cyt"/>
    <property type="match status" value="1"/>
</dbReference>
<organism evidence="13 14">
    <name type="scientific">Choanephora cucurbitarum</name>
    <dbReference type="NCBI Taxonomy" id="101091"/>
    <lineage>
        <taxon>Eukaryota</taxon>
        <taxon>Fungi</taxon>
        <taxon>Fungi incertae sedis</taxon>
        <taxon>Mucoromycota</taxon>
        <taxon>Mucoromycotina</taxon>
        <taxon>Mucoromycetes</taxon>
        <taxon>Mucorales</taxon>
        <taxon>Mucorineae</taxon>
        <taxon>Choanephoraceae</taxon>
        <taxon>Choanephoroideae</taxon>
        <taxon>Choanephora</taxon>
    </lineage>
</organism>
<evidence type="ECO:0000256" key="8">
    <source>
        <dbReference type="SAM" id="Phobius"/>
    </source>
</evidence>
<protein>
    <submittedName>
        <fullName evidence="13">Uncharacterized protein RSN1</fullName>
    </submittedName>
</protein>
<feature type="transmembrane region" description="Helical" evidence="8">
    <location>
        <begin position="480"/>
        <end position="502"/>
    </location>
</feature>
<evidence type="ECO:0000256" key="5">
    <source>
        <dbReference type="ARBA" id="ARBA00022989"/>
    </source>
</evidence>
<dbReference type="GO" id="GO:0005227">
    <property type="term" value="F:calcium-activated cation channel activity"/>
    <property type="evidence" value="ECO:0007669"/>
    <property type="project" value="InterPro"/>
</dbReference>
<dbReference type="Pfam" id="PF13967">
    <property type="entry name" value="RSN1_TM"/>
    <property type="match status" value="1"/>
</dbReference>
<dbReference type="FunCoup" id="A0A1C7NHB8">
    <property type="interactions" value="89"/>
</dbReference>
<dbReference type="InterPro" id="IPR027815">
    <property type="entry name" value="CSC1/OSCA1-like_cyt"/>
</dbReference>
<feature type="transmembrane region" description="Helical" evidence="8">
    <location>
        <begin position="514"/>
        <end position="536"/>
    </location>
</feature>
<evidence type="ECO:0000259" key="9">
    <source>
        <dbReference type="Pfam" id="PF02714"/>
    </source>
</evidence>
<feature type="domain" description="10TM putative phosphate transporter extracellular tail" evidence="10">
    <location>
        <begin position="764"/>
        <end position="839"/>
    </location>
</feature>
<evidence type="ECO:0000313" key="13">
    <source>
        <dbReference type="EMBL" id="OBZ88408.1"/>
    </source>
</evidence>
<keyword evidence="6 8" id="KW-0472">Membrane</keyword>
<feature type="transmembrane region" description="Helical" evidence="8">
    <location>
        <begin position="668"/>
        <end position="687"/>
    </location>
</feature>
<keyword evidence="7" id="KW-0175">Coiled coil</keyword>
<reference evidence="13 14" key="1">
    <citation type="submission" date="2016-03" db="EMBL/GenBank/DDBJ databases">
        <title>Choanephora cucurbitarum.</title>
        <authorList>
            <person name="Min B."/>
            <person name="Park H."/>
            <person name="Park J.-H."/>
            <person name="Shin H.-D."/>
            <person name="Choi I.-G."/>
        </authorList>
    </citation>
    <scope>NUCLEOTIDE SEQUENCE [LARGE SCALE GENOMIC DNA]</scope>
    <source>
        <strain evidence="13 14">KUS-F28377</strain>
    </source>
</reference>
<dbReference type="InterPro" id="IPR022257">
    <property type="entry name" value="PHM7_ext"/>
</dbReference>
<evidence type="ECO:0000259" key="11">
    <source>
        <dbReference type="Pfam" id="PF13967"/>
    </source>
</evidence>
<comment type="similarity">
    <text evidence="2">Belongs to the CSC1 (TC 1.A.17) family.</text>
</comment>
<gene>
    <name evidence="13" type="primary">RSN1</name>
    <name evidence="13" type="ORF">A0J61_03540</name>
</gene>
<evidence type="ECO:0000256" key="2">
    <source>
        <dbReference type="ARBA" id="ARBA00007779"/>
    </source>
</evidence>
<feature type="transmembrane region" description="Helical" evidence="8">
    <location>
        <begin position="20"/>
        <end position="39"/>
    </location>
</feature>
<dbReference type="Pfam" id="PF12621">
    <property type="entry name" value="PHM7_ext"/>
    <property type="match status" value="1"/>
</dbReference>
<evidence type="ECO:0000256" key="6">
    <source>
        <dbReference type="ARBA" id="ARBA00023136"/>
    </source>
</evidence>
<name>A0A1C7NHB8_9FUNG</name>
<keyword evidence="5 8" id="KW-1133">Transmembrane helix</keyword>
<feature type="coiled-coil region" evidence="7">
    <location>
        <begin position="303"/>
        <end position="330"/>
    </location>
</feature>
<dbReference type="EMBL" id="LUGH01000154">
    <property type="protein sequence ID" value="OBZ88408.1"/>
    <property type="molecule type" value="Genomic_DNA"/>
</dbReference>
<comment type="subcellular location">
    <subcellularLocation>
        <location evidence="1">Membrane</location>
        <topology evidence="1">Multi-pass membrane protein</topology>
    </subcellularLocation>
</comment>
<dbReference type="InterPro" id="IPR032880">
    <property type="entry name" value="CSC1/OSCA1-like_N"/>
</dbReference>
<evidence type="ECO:0000256" key="4">
    <source>
        <dbReference type="ARBA" id="ARBA00022692"/>
    </source>
</evidence>
<dbReference type="PANTHER" id="PTHR13018">
    <property type="entry name" value="PROBABLE MEMBRANE PROTEIN DUF221-RELATED"/>
    <property type="match status" value="1"/>
</dbReference>
<dbReference type="InterPro" id="IPR003864">
    <property type="entry name" value="CSC1/OSCA1-like_7TM"/>
</dbReference>
<feature type="transmembrane region" description="Helical" evidence="8">
    <location>
        <begin position="387"/>
        <end position="413"/>
    </location>
</feature>
<keyword evidence="3" id="KW-0813">Transport</keyword>
<feature type="transmembrane region" description="Helical" evidence="8">
    <location>
        <begin position="603"/>
        <end position="624"/>
    </location>
</feature>